<dbReference type="Proteomes" id="UP000694388">
    <property type="component" value="Unplaced"/>
</dbReference>
<evidence type="ECO:0000256" key="14">
    <source>
        <dbReference type="RuleBase" id="RU000304"/>
    </source>
</evidence>
<dbReference type="PROSITE" id="PS00108">
    <property type="entry name" value="PROTEIN_KINASE_ST"/>
    <property type="match status" value="1"/>
</dbReference>
<dbReference type="EC" id="2.7.11.1" evidence="2"/>
<protein>
    <recommendedName>
        <fullName evidence="2">non-specific serine/threonine protein kinase</fullName>
        <ecNumber evidence="2">2.7.11.1</ecNumber>
    </recommendedName>
</protein>
<evidence type="ECO:0000256" key="8">
    <source>
        <dbReference type="ARBA" id="ARBA00022777"/>
    </source>
</evidence>
<evidence type="ECO:0000259" key="16">
    <source>
        <dbReference type="PROSITE" id="PS51285"/>
    </source>
</evidence>
<dbReference type="PANTHER" id="PTHR22988">
    <property type="entry name" value="MYOTONIC DYSTROPHY S/T KINASE-RELATED"/>
    <property type="match status" value="1"/>
</dbReference>
<evidence type="ECO:0000256" key="4">
    <source>
        <dbReference type="ARBA" id="ARBA00022553"/>
    </source>
</evidence>
<sequence>MVRSMRLQREDFTLIKVIGRGAFGEVAVVKMKYTDDVYAMKVLNKWEMLKRAEVRKSPDVIFNNDRQRLRAFEDEMFLCVCLQYLLMDYYAGGDLLTLLSKFDERLPEHMVRFYVTEMILAISSIHALGYVHRDIKPDNVLLDARGHIRLADFGSCLKLDEDGMVSSSMAVGTPDYVSPEMLLAMKDGSRYGPESDWWPLGICVYEMLFGETPFYSDTLVETYSNIMNHEGCLEFPPQAEDVSSDARNLIQCLLSDRRRRLGLNGLEDFRNHPFFLNTDWANIQESDAPFIPEIQSPTDTSNFDINDDQLTDVVSHVLKIMYNPVFTGLHLPFIGYTFTAQR</sequence>
<dbReference type="Pfam" id="PF00069">
    <property type="entry name" value="Pkinase"/>
    <property type="match status" value="1"/>
</dbReference>
<dbReference type="GO" id="GO:0005737">
    <property type="term" value="C:cytoplasm"/>
    <property type="evidence" value="ECO:0007669"/>
    <property type="project" value="TreeGrafter"/>
</dbReference>
<dbReference type="GO" id="GO:0031032">
    <property type="term" value="P:actomyosin structure organization"/>
    <property type="evidence" value="ECO:0007669"/>
    <property type="project" value="TreeGrafter"/>
</dbReference>
<keyword evidence="7 13" id="KW-0547">Nucleotide-binding</keyword>
<evidence type="ECO:0000256" key="1">
    <source>
        <dbReference type="ARBA" id="ARBA00005719"/>
    </source>
</evidence>
<keyword evidence="10" id="KW-0175">Coiled coil</keyword>
<dbReference type="OMA" id="GYVHDIK"/>
<comment type="similarity">
    <text evidence="1">Belongs to the protein kinase superfamily. AGC Ser/Thr protein kinase family. DMPK subfamily.</text>
</comment>
<evidence type="ECO:0000259" key="15">
    <source>
        <dbReference type="PROSITE" id="PS50011"/>
    </source>
</evidence>
<reference evidence="17" key="1">
    <citation type="submission" date="2025-08" db="UniProtKB">
        <authorList>
            <consortium name="Ensembl"/>
        </authorList>
    </citation>
    <scope>IDENTIFICATION</scope>
</reference>
<keyword evidence="5" id="KW-0808">Transferase</keyword>
<evidence type="ECO:0000256" key="5">
    <source>
        <dbReference type="ARBA" id="ARBA00022679"/>
    </source>
</evidence>
<keyword evidence="6" id="KW-0479">Metal-binding</keyword>
<reference evidence="17" key="2">
    <citation type="submission" date="2025-09" db="UniProtKB">
        <authorList>
            <consortium name="Ensembl"/>
        </authorList>
    </citation>
    <scope>IDENTIFICATION</scope>
</reference>
<dbReference type="PANTHER" id="PTHR22988:SF66">
    <property type="entry name" value="SERINE_THREONINE-PROTEIN KINASE GENGHIS KHAN"/>
    <property type="match status" value="1"/>
</dbReference>
<dbReference type="GO" id="GO:0005524">
    <property type="term" value="F:ATP binding"/>
    <property type="evidence" value="ECO:0007669"/>
    <property type="project" value="UniProtKB-UniRule"/>
</dbReference>
<feature type="domain" description="Protein kinase" evidence="15">
    <location>
        <begin position="12"/>
        <end position="275"/>
    </location>
</feature>
<feature type="binding site" evidence="13">
    <location>
        <position position="41"/>
    </location>
    <ligand>
        <name>ATP</name>
        <dbReference type="ChEBI" id="CHEBI:30616"/>
    </ligand>
</feature>
<dbReference type="AlphaFoldDB" id="A0A8C4QCJ1"/>
<keyword evidence="3 14" id="KW-0723">Serine/threonine-protein kinase</keyword>
<dbReference type="SMART" id="SM00220">
    <property type="entry name" value="S_TKc"/>
    <property type="match status" value="1"/>
</dbReference>
<dbReference type="InterPro" id="IPR017441">
    <property type="entry name" value="Protein_kinase_ATP_BS"/>
</dbReference>
<dbReference type="InterPro" id="IPR011009">
    <property type="entry name" value="Kinase-like_dom_sf"/>
</dbReference>
<dbReference type="GO" id="GO:0005856">
    <property type="term" value="C:cytoskeleton"/>
    <property type="evidence" value="ECO:0007669"/>
    <property type="project" value="TreeGrafter"/>
</dbReference>
<dbReference type="SMART" id="SM00133">
    <property type="entry name" value="S_TK_X"/>
    <property type="match status" value="1"/>
</dbReference>
<accession>A0A8C4QCJ1</accession>
<dbReference type="FunFam" id="1.10.510.10:FF:000014">
    <property type="entry name" value="Non-specific serine/threonine protein kinase"/>
    <property type="match status" value="1"/>
</dbReference>
<dbReference type="InterPro" id="IPR000719">
    <property type="entry name" value="Prot_kinase_dom"/>
</dbReference>
<evidence type="ECO:0000313" key="17">
    <source>
        <dbReference type="Ensembl" id="ENSEBUP00000013408.1"/>
    </source>
</evidence>
<keyword evidence="8" id="KW-0418">Kinase</keyword>
<evidence type="ECO:0000256" key="3">
    <source>
        <dbReference type="ARBA" id="ARBA00022527"/>
    </source>
</evidence>
<dbReference type="GeneTree" id="ENSGT01030000234517"/>
<proteinExistence type="inferred from homology"/>
<evidence type="ECO:0000256" key="13">
    <source>
        <dbReference type="PROSITE-ProRule" id="PRU10141"/>
    </source>
</evidence>
<keyword evidence="18" id="KW-1185">Reference proteome</keyword>
<dbReference type="InterPro" id="IPR017892">
    <property type="entry name" value="Pkinase_C"/>
</dbReference>
<keyword evidence="4" id="KW-0597">Phosphoprotein</keyword>
<evidence type="ECO:0000256" key="12">
    <source>
        <dbReference type="ARBA" id="ARBA00048679"/>
    </source>
</evidence>
<dbReference type="PROSITE" id="PS50011">
    <property type="entry name" value="PROTEIN_KINASE_DOM"/>
    <property type="match status" value="1"/>
</dbReference>
<comment type="catalytic activity">
    <reaction evidence="12">
        <text>L-seryl-[protein] + ATP = O-phospho-L-seryl-[protein] + ADP + H(+)</text>
        <dbReference type="Rhea" id="RHEA:17989"/>
        <dbReference type="Rhea" id="RHEA-COMP:9863"/>
        <dbReference type="Rhea" id="RHEA-COMP:11604"/>
        <dbReference type="ChEBI" id="CHEBI:15378"/>
        <dbReference type="ChEBI" id="CHEBI:29999"/>
        <dbReference type="ChEBI" id="CHEBI:30616"/>
        <dbReference type="ChEBI" id="CHEBI:83421"/>
        <dbReference type="ChEBI" id="CHEBI:456216"/>
        <dbReference type="EC" id="2.7.11.1"/>
    </reaction>
</comment>
<keyword evidence="9 13" id="KW-0067">ATP-binding</keyword>
<dbReference type="PROSITE" id="PS00107">
    <property type="entry name" value="PROTEIN_KINASE_ATP"/>
    <property type="match status" value="1"/>
</dbReference>
<dbReference type="InterPro" id="IPR008271">
    <property type="entry name" value="Ser/Thr_kinase_AS"/>
</dbReference>
<dbReference type="SUPFAM" id="SSF56112">
    <property type="entry name" value="Protein kinase-like (PK-like)"/>
    <property type="match status" value="1"/>
</dbReference>
<evidence type="ECO:0000256" key="6">
    <source>
        <dbReference type="ARBA" id="ARBA00022723"/>
    </source>
</evidence>
<dbReference type="InterPro" id="IPR000961">
    <property type="entry name" value="AGC-kinase_C"/>
</dbReference>
<dbReference type="PROSITE" id="PS51285">
    <property type="entry name" value="AGC_KINASE_CTER"/>
    <property type="match status" value="1"/>
</dbReference>
<name>A0A8C4QCJ1_EPTBU</name>
<dbReference type="Pfam" id="PF00433">
    <property type="entry name" value="Pkinase_C"/>
    <property type="match status" value="1"/>
</dbReference>
<evidence type="ECO:0000256" key="11">
    <source>
        <dbReference type="ARBA" id="ARBA00047899"/>
    </source>
</evidence>
<dbReference type="InterPro" id="IPR050839">
    <property type="entry name" value="Rho-assoc_Ser/Thr_Kinase"/>
</dbReference>
<dbReference type="Ensembl" id="ENSEBUT00000013984.1">
    <property type="protein sequence ID" value="ENSEBUP00000013408.1"/>
    <property type="gene ID" value="ENSEBUG00000008458.1"/>
</dbReference>
<dbReference type="Gene3D" id="1.10.510.10">
    <property type="entry name" value="Transferase(Phosphotransferase) domain 1"/>
    <property type="match status" value="1"/>
</dbReference>
<dbReference type="GO" id="GO:0046872">
    <property type="term" value="F:metal ion binding"/>
    <property type="evidence" value="ECO:0007669"/>
    <property type="project" value="UniProtKB-KW"/>
</dbReference>
<evidence type="ECO:0000256" key="9">
    <source>
        <dbReference type="ARBA" id="ARBA00022840"/>
    </source>
</evidence>
<evidence type="ECO:0000256" key="10">
    <source>
        <dbReference type="ARBA" id="ARBA00023054"/>
    </source>
</evidence>
<organism evidence="17 18">
    <name type="scientific">Eptatretus burgeri</name>
    <name type="common">Inshore hagfish</name>
    <dbReference type="NCBI Taxonomy" id="7764"/>
    <lineage>
        <taxon>Eukaryota</taxon>
        <taxon>Metazoa</taxon>
        <taxon>Chordata</taxon>
        <taxon>Craniata</taxon>
        <taxon>Vertebrata</taxon>
        <taxon>Cyclostomata</taxon>
        <taxon>Myxini</taxon>
        <taxon>Myxiniformes</taxon>
        <taxon>Myxinidae</taxon>
        <taxon>Eptatretinae</taxon>
        <taxon>Eptatretus</taxon>
    </lineage>
</organism>
<feature type="domain" description="AGC-kinase C-terminal" evidence="16">
    <location>
        <begin position="276"/>
        <end position="342"/>
    </location>
</feature>
<evidence type="ECO:0000313" key="18">
    <source>
        <dbReference type="Proteomes" id="UP000694388"/>
    </source>
</evidence>
<dbReference type="Gene3D" id="3.30.200.20">
    <property type="entry name" value="Phosphorylase Kinase, domain 1"/>
    <property type="match status" value="1"/>
</dbReference>
<evidence type="ECO:0000256" key="7">
    <source>
        <dbReference type="ARBA" id="ARBA00022741"/>
    </source>
</evidence>
<evidence type="ECO:0000256" key="2">
    <source>
        <dbReference type="ARBA" id="ARBA00012513"/>
    </source>
</evidence>
<dbReference type="GO" id="GO:0004674">
    <property type="term" value="F:protein serine/threonine kinase activity"/>
    <property type="evidence" value="ECO:0007669"/>
    <property type="project" value="UniProtKB-KW"/>
</dbReference>
<comment type="catalytic activity">
    <reaction evidence="11">
        <text>L-threonyl-[protein] + ATP = O-phospho-L-threonyl-[protein] + ADP + H(+)</text>
        <dbReference type="Rhea" id="RHEA:46608"/>
        <dbReference type="Rhea" id="RHEA-COMP:11060"/>
        <dbReference type="Rhea" id="RHEA-COMP:11605"/>
        <dbReference type="ChEBI" id="CHEBI:15378"/>
        <dbReference type="ChEBI" id="CHEBI:30013"/>
        <dbReference type="ChEBI" id="CHEBI:30616"/>
        <dbReference type="ChEBI" id="CHEBI:61977"/>
        <dbReference type="ChEBI" id="CHEBI:456216"/>
        <dbReference type="EC" id="2.7.11.1"/>
    </reaction>
</comment>